<dbReference type="FunFam" id="3.30.420.40:FF:000171">
    <property type="entry name" value="Heat shock 70 kDa protein 4"/>
    <property type="match status" value="2"/>
</dbReference>
<dbReference type="GO" id="GO:0043161">
    <property type="term" value="P:proteasome-mediated ubiquitin-dependent protein catabolic process"/>
    <property type="evidence" value="ECO:0007669"/>
    <property type="project" value="EnsemblFungi"/>
</dbReference>
<dbReference type="PANTHER" id="PTHR45639">
    <property type="entry name" value="HSC70CB, ISOFORM G-RELATED"/>
    <property type="match status" value="1"/>
</dbReference>
<dbReference type="Gene3D" id="3.30.420.40">
    <property type="match status" value="2"/>
</dbReference>
<dbReference type="Proteomes" id="UP000005666">
    <property type="component" value="Chromosome 9"/>
</dbReference>
<sequence>MSTPFGLDFGNNNSVLAVAKNRGIDIVVNEVSNRATPSVVGFGPKNRYLGETGRNKQTSNIKNTVENLKRIIGLNYKDTEFDQEAKHFSSKLVELEDGKIGSEVRFAGKVETFSATQVAAMFIDKVKNTVIEDTKASIKDVVIAVPVWYTEEQRYHISDAARIAGLNPVRIINDVTAAAVSYGIFKTDLPEGEEKPRIVAFVDIGHSSYTCSVVSFKKGSAKVIGTAYDKHFGGRDFDRAITEHFADEFKSKFKIDIRENPKAYNRVLTASEKLKKVLSANTAAPFSLESVMNDVDVSSQMTREELEELVKPLLTRVTEPITKALAQAQLTAEDVDFVEIIGGCTRIPTLKNSISEAFGKELSTTLNQDEAIAKGAAFVCAIHSPTLRVRPFKFEDIHPYSVSFSWDKQVEEEESMEVFPANSAYPSTKIITLNRTGDFEMKAFFTNPSDAPAGVSPQIASWKLSNVNVPEGEQSVPVKVVLRADPSGLHIIEEAYTTEDIIVQEQLPLPEDAAEDAEPEFQDVTKTVKKDDLVITASTFALSADELAKLTEKEAELHAQDKLVAETEDRKNTLEEYIYNLRSKLEEEYKDFASDAEKSRLGDMLNKAEEWLYSDGEDSTKGKYIAKYEELAMLGNMIRGRYLSKEEEKKQALRAKSESSKMAELAEKLAAQRKAEAEKK</sequence>
<dbReference type="AlphaFoldDB" id="G8BXP2"/>
<dbReference type="Pfam" id="PF00012">
    <property type="entry name" value="HSP70"/>
    <property type="match status" value="1"/>
</dbReference>
<dbReference type="FunFam" id="3.90.640.10:FF:000004">
    <property type="entry name" value="Heat shock 70 kDa protein 4"/>
    <property type="match status" value="1"/>
</dbReference>
<dbReference type="Gene3D" id="1.20.1270.10">
    <property type="match status" value="1"/>
</dbReference>
<dbReference type="InterPro" id="IPR013126">
    <property type="entry name" value="Hsp_70_fam"/>
</dbReference>
<dbReference type="PANTHER" id="PTHR45639:SF4">
    <property type="entry name" value="HSC70CB, ISOFORM G"/>
    <property type="match status" value="1"/>
</dbReference>
<dbReference type="OMA" id="WEQSPEI"/>
<evidence type="ECO:0000313" key="6">
    <source>
        <dbReference type="Proteomes" id="UP000005666"/>
    </source>
</evidence>
<dbReference type="SUPFAM" id="SSF100934">
    <property type="entry name" value="Heat shock protein 70kD (HSP70), C-terminal subdomain"/>
    <property type="match status" value="1"/>
</dbReference>
<evidence type="ECO:0000256" key="2">
    <source>
        <dbReference type="ARBA" id="ARBA00022741"/>
    </source>
</evidence>
<dbReference type="PROSITE" id="PS00329">
    <property type="entry name" value="HSP70_2"/>
    <property type="match status" value="1"/>
</dbReference>
<dbReference type="InterPro" id="IPR029047">
    <property type="entry name" value="HSP70_peptide-bd_sf"/>
</dbReference>
<dbReference type="GO" id="GO:0000774">
    <property type="term" value="F:adenyl-nucleotide exchange factor activity"/>
    <property type="evidence" value="ECO:0007669"/>
    <property type="project" value="EnsemblFungi"/>
</dbReference>
<keyword evidence="3" id="KW-0067">ATP-binding</keyword>
<dbReference type="GO" id="GO:0006914">
    <property type="term" value="P:autophagy"/>
    <property type="evidence" value="ECO:0007669"/>
    <property type="project" value="EnsemblFungi"/>
</dbReference>
<gene>
    <name evidence="5" type="primary">TPHA0I01660</name>
    <name evidence="5" type="ordered locus">TPHA_0I01660</name>
</gene>
<reference evidence="5 6" key="1">
    <citation type="journal article" date="2011" name="Proc. Natl. Acad. Sci. U.S.A.">
        <title>Evolutionary erosion of yeast sex chromosomes by mating-type switching accidents.</title>
        <authorList>
            <person name="Gordon J.L."/>
            <person name="Armisen D."/>
            <person name="Proux-Wera E."/>
            <person name="Oheigeartaigh S.S."/>
            <person name="Byrne K.P."/>
            <person name="Wolfe K.H."/>
        </authorList>
    </citation>
    <scope>NUCLEOTIDE SEQUENCE [LARGE SCALE GENOMIC DNA]</scope>
    <source>
        <strain evidence="6">ATCC 24235 / CBS 4417 / NBRC 1672 / NRRL Y-8282 / UCD 70-5</strain>
    </source>
</reference>
<dbReference type="GO" id="GO:0042277">
    <property type="term" value="F:peptide binding"/>
    <property type="evidence" value="ECO:0007669"/>
    <property type="project" value="EnsemblFungi"/>
</dbReference>
<dbReference type="GO" id="GO:0010499">
    <property type="term" value="P:proteasomal ubiquitin-independent protein catabolic process"/>
    <property type="evidence" value="ECO:0007669"/>
    <property type="project" value="EnsemblFungi"/>
</dbReference>
<evidence type="ECO:0008006" key="7">
    <source>
        <dbReference type="Google" id="ProtNLM"/>
    </source>
</evidence>
<dbReference type="InterPro" id="IPR043129">
    <property type="entry name" value="ATPase_NBD"/>
</dbReference>
<evidence type="ECO:0000256" key="3">
    <source>
        <dbReference type="ARBA" id="ARBA00022840"/>
    </source>
</evidence>
<dbReference type="Gene3D" id="2.60.34.10">
    <property type="entry name" value="Substrate Binding Domain Of DNAk, Chain A, domain 1"/>
    <property type="match status" value="1"/>
</dbReference>
<comment type="similarity">
    <text evidence="1">Belongs to the heat shock protein 70 family.</text>
</comment>
<name>G8BXP2_TETPH</name>
<dbReference type="FunFam" id="2.60.34.10:FF:000020">
    <property type="entry name" value="Heat shock SSE1"/>
    <property type="match status" value="1"/>
</dbReference>
<dbReference type="OrthoDB" id="434160at2759"/>
<dbReference type="Gene3D" id="3.30.30.30">
    <property type="match status" value="1"/>
</dbReference>
<dbReference type="InterPro" id="IPR018181">
    <property type="entry name" value="Heat_shock_70_CS"/>
</dbReference>
<dbReference type="STRING" id="1071381.G8BXP2"/>
<dbReference type="SUPFAM" id="SSF53067">
    <property type="entry name" value="Actin-like ATPase domain"/>
    <property type="match status" value="2"/>
</dbReference>
<dbReference type="RefSeq" id="XP_003687104.1">
    <property type="nucleotide sequence ID" value="XM_003687056.1"/>
</dbReference>
<keyword evidence="4" id="KW-0346">Stress response</keyword>
<keyword evidence="6" id="KW-1185">Reference proteome</keyword>
<dbReference type="GO" id="GO:0005524">
    <property type="term" value="F:ATP binding"/>
    <property type="evidence" value="ECO:0007669"/>
    <property type="project" value="UniProtKB-KW"/>
</dbReference>
<dbReference type="PRINTS" id="PR00301">
    <property type="entry name" value="HEATSHOCK70"/>
</dbReference>
<accession>G8BXP2</accession>
<dbReference type="eggNOG" id="KOG0103">
    <property type="taxonomic scope" value="Eukaryota"/>
</dbReference>
<evidence type="ECO:0000256" key="1">
    <source>
        <dbReference type="ARBA" id="ARBA00007381"/>
    </source>
</evidence>
<proteinExistence type="inferred from homology"/>
<organism evidence="5 6">
    <name type="scientific">Tetrapisispora phaffii (strain ATCC 24235 / CBS 4417 / NBRC 1672 / NRRL Y-8282 / UCD 70-5)</name>
    <name type="common">Yeast</name>
    <name type="synonym">Fabospora phaffii</name>
    <dbReference type="NCBI Taxonomy" id="1071381"/>
    <lineage>
        <taxon>Eukaryota</taxon>
        <taxon>Fungi</taxon>
        <taxon>Dikarya</taxon>
        <taxon>Ascomycota</taxon>
        <taxon>Saccharomycotina</taxon>
        <taxon>Saccharomycetes</taxon>
        <taxon>Saccharomycetales</taxon>
        <taxon>Saccharomycetaceae</taxon>
        <taxon>Tetrapisispora</taxon>
    </lineage>
</organism>
<evidence type="ECO:0000313" key="5">
    <source>
        <dbReference type="EMBL" id="CCE64670.1"/>
    </source>
</evidence>
<dbReference type="GO" id="GO:0005829">
    <property type="term" value="C:cytosol"/>
    <property type="evidence" value="ECO:0007669"/>
    <property type="project" value="TreeGrafter"/>
</dbReference>
<dbReference type="HOGENOM" id="CLU_005965_5_1_1"/>
<evidence type="ECO:0000256" key="4">
    <source>
        <dbReference type="ARBA" id="ARBA00023016"/>
    </source>
</evidence>
<keyword evidence="2" id="KW-0547">Nucleotide-binding</keyword>
<dbReference type="SUPFAM" id="SSF100920">
    <property type="entry name" value="Heat shock protein 70kD (HSP70), peptide-binding domain"/>
    <property type="match status" value="1"/>
</dbReference>
<dbReference type="KEGG" id="tpf:TPHA_0I01660"/>
<dbReference type="FunFam" id="3.30.30.30:FF:000002">
    <property type="entry name" value="Heat shock 70 kDa protein 4"/>
    <property type="match status" value="1"/>
</dbReference>
<dbReference type="GO" id="GO:0140662">
    <property type="term" value="F:ATP-dependent protein folding chaperone"/>
    <property type="evidence" value="ECO:0007669"/>
    <property type="project" value="InterPro"/>
</dbReference>
<dbReference type="InterPro" id="IPR029048">
    <property type="entry name" value="HSP70_C_sf"/>
</dbReference>
<dbReference type="FunFam" id="1.20.1270.10:FF:000002">
    <property type="entry name" value="Heat shock 70 kDa protein 4"/>
    <property type="match status" value="1"/>
</dbReference>
<dbReference type="GO" id="GO:0005634">
    <property type="term" value="C:nucleus"/>
    <property type="evidence" value="ECO:0007669"/>
    <property type="project" value="TreeGrafter"/>
</dbReference>
<dbReference type="GO" id="GO:0042026">
    <property type="term" value="P:protein refolding"/>
    <property type="evidence" value="ECO:0007669"/>
    <property type="project" value="EnsemblFungi"/>
</dbReference>
<dbReference type="Gene3D" id="3.90.640.10">
    <property type="entry name" value="Actin, Chain A, domain 4"/>
    <property type="match status" value="1"/>
</dbReference>
<protein>
    <recommendedName>
        <fullName evidence="7">Heat shock protein homolog SSE1</fullName>
    </recommendedName>
</protein>
<dbReference type="GeneID" id="11534493"/>
<dbReference type="EMBL" id="HE612864">
    <property type="protein sequence ID" value="CCE64670.1"/>
    <property type="molecule type" value="Genomic_DNA"/>
</dbReference>